<dbReference type="GO" id="GO:0016787">
    <property type="term" value="F:hydrolase activity"/>
    <property type="evidence" value="ECO:0007669"/>
    <property type="project" value="UniProtKB-KW"/>
</dbReference>
<proteinExistence type="predicted"/>
<dbReference type="InterPro" id="IPR027417">
    <property type="entry name" value="P-loop_NTPase"/>
</dbReference>
<dbReference type="PANTHER" id="PTHR47642">
    <property type="entry name" value="ATP-DEPENDENT DNA HELICASE"/>
    <property type="match status" value="1"/>
</dbReference>
<keyword evidence="2" id="KW-0227">DNA damage</keyword>
<dbReference type="InterPro" id="IPR003840">
    <property type="entry name" value="DNA_helicase_dom"/>
</dbReference>
<dbReference type="SUPFAM" id="SSF52540">
    <property type="entry name" value="P-loop containing nucleoside triphosphate hydrolases"/>
    <property type="match status" value="1"/>
</dbReference>
<evidence type="ECO:0000256" key="2">
    <source>
        <dbReference type="ARBA" id="ARBA00022763"/>
    </source>
</evidence>
<dbReference type="Proteomes" id="UP000298390">
    <property type="component" value="Unassembled WGS sequence"/>
</dbReference>
<dbReference type="Gene3D" id="3.40.50.300">
    <property type="entry name" value="P-loop containing nucleotide triphosphate hydrolases"/>
    <property type="match status" value="1"/>
</dbReference>
<sequence>MSSGKATAKLSRRLTYDDGIEPTELWVHMESLMQHPQLDDPRHLYIATDRPGLDHDDNPYPPHKVKLALGRLISPKEITLKVGAQVMLIKNLVQGRLVNGSVGRVAEFTTPREARSCGTDIAREVPEGPQPSSQRQIKEKRLLQAAESGVWPIVEFQNGLRLLCIPAIFEATDANGSIEAIREQVPLILAWALSIHKSQGQTLDRVRVDLRRTFETGQVYVALSRATSLDTLEVQNFNPLKVRAHDRVIRWMDKNITSNEVLELKTEADPDSDDDCQYWDKVDDLQKYFTTD</sequence>
<keyword evidence="7" id="KW-0234">DNA repair</keyword>
<evidence type="ECO:0008006" key="13">
    <source>
        <dbReference type="Google" id="ProtNLM"/>
    </source>
</evidence>
<organism evidence="11 12">
    <name type="scientific">Rhodofomes roseus</name>
    <dbReference type="NCBI Taxonomy" id="34475"/>
    <lineage>
        <taxon>Eukaryota</taxon>
        <taxon>Fungi</taxon>
        <taxon>Dikarya</taxon>
        <taxon>Basidiomycota</taxon>
        <taxon>Agaricomycotina</taxon>
        <taxon>Agaricomycetes</taxon>
        <taxon>Polyporales</taxon>
        <taxon>Rhodofomes</taxon>
    </lineage>
</organism>
<comment type="caution">
    <text evidence="11">The sequence shown here is derived from an EMBL/GenBank/DDBJ whole genome shotgun (WGS) entry which is preliminary data.</text>
</comment>
<dbReference type="PANTHER" id="PTHR47642:SF5">
    <property type="entry name" value="ATP-DEPENDENT DNA HELICASE"/>
    <property type="match status" value="1"/>
</dbReference>
<dbReference type="EMBL" id="SEKV01000001">
    <property type="protein sequence ID" value="TFY70119.1"/>
    <property type="molecule type" value="Genomic_DNA"/>
</dbReference>
<evidence type="ECO:0000256" key="5">
    <source>
        <dbReference type="ARBA" id="ARBA00022840"/>
    </source>
</evidence>
<keyword evidence="3" id="KW-0378">Hydrolase</keyword>
<evidence type="ECO:0000256" key="3">
    <source>
        <dbReference type="ARBA" id="ARBA00022801"/>
    </source>
</evidence>
<evidence type="ECO:0000256" key="1">
    <source>
        <dbReference type="ARBA" id="ARBA00022741"/>
    </source>
</evidence>
<dbReference type="STRING" id="34475.A0A4Y9Z9P2"/>
<keyword evidence="8" id="KW-0413">Isomerase</keyword>
<keyword evidence="1" id="KW-0547">Nucleotide-binding</keyword>
<gene>
    <name evidence="11" type="ORF">EVJ58_g66</name>
</gene>
<evidence type="ECO:0000259" key="10">
    <source>
        <dbReference type="Pfam" id="PF21530"/>
    </source>
</evidence>
<protein>
    <recommendedName>
        <fullName evidence="13">DNA helicase</fullName>
    </recommendedName>
</protein>
<accession>A0A4Y9Z9P2</accession>
<evidence type="ECO:0000259" key="9">
    <source>
        <dbReference type="Pfam" id="PF02689"/>
    </source>
</evidence>
<feature type="domain" description="DNA replication helicase" evidence="9">
    <location>
        <begin position="192"/>
        <end position="246"/>
    </location>
</feature>
<feature type="domain" description="DNA helicase Pif1-like 2B" evidence="10">
    <location>
        <begin position="74"/>
        <end position="108"/>
    </location>
</feature>
<dbReference type="InterPro" id="IPR049163">
    <property type="entry name" value="Pif1-like_2B_dom"/>
</dbReference>
<dbReference type="Pfam" id="PF21530">
    <property type="entry name" value="Pif1_2B_dom"/>
    <property type="match status" value="1"/>
</dbReference>
<evidence type="ECO:0000313" key="12">
    <source>
        <dbReference type="Proteomes" id="UP000298390"/>
    </source>
</evidence>
<evidence type="ECO:0000313" key="11">
    <source>
        <dbReference type="EMBL" id="TFY70119.1"/>
    </source>
</evidence>
<evidence type="ECO:0000256" key="8">
    <source>
        <dbReference type="ARBA" id="ARBA00023235"/>
    </source>
</evidence>
<dbReference type="AlphaFoldDB" id="A0A4Y9Z9P2"/>
<reference evidence="11 12" key="1">
    <citation type="submission" date="2019-01" db="EMBL/GenBank/DDBJ databases">
        <title>Genome sequencing of the rare red list fungi Fomitopsis rosea.</title>
        <authorList>
            <person name="Buettner E."/>
            <person name="Kellner H."/>
        </authorList>
    </citation>
    <scope>NUCLEOTIDE SEQUENCE [LARGE SCALE GENOMIC DNA]</scope>
    <source>
        <strain evidence="11 12">DSM 105464</strain>
    </source>
</reference>
<evidence type="ECO:0000256" key="6">
    <source>
        <dbReference type="ARBA" id="ARBA00023125"/>
    </source>
</evidence>
<dbReference type="Pfam" id="PF02689">
    <property type="entry name" value="Herpes_Helicase"/>
    <property type="match status" value="1"/>
</dbReference>
<dbReference type="GO" id="GO:0005524">
    <property type="term" value="F:ATP binding"/>
    <property type="evidence" value="ECO:0007669"/>
    <property type="project" value="UniProtKB-KW"/>
</dbReference>
<dbReference type="CDD" id="cd18809">
    <property type="entry name" value="SF1_C_RecD"/>
    <property type="match status" value="1"/>
</dbReference>
<dbReference type="InterPro" id="IPR051055">
    <property type="entry name" value="PIF1_helicase"/>
</dbReference>
<dbReference type="GO" id="GO:0004386">
    <property type="term" value="F:helicase activity"/>
    <property type="evidence" value="ECO:0007669"/>
    <property type="project" value="UniProtKB-KW"/>
</dbReference>
<keyword evidence="6" id="KW-0238">DNA-binding</keyword>
<keyword evidence="4" id="KW-0347">Helicase</keyword>
<evidence type="ECO:0000256" key="4">
    <source>
        <dbReference type="ARBA" id="ARBA00022806"/>
    </source>
</evidence>
<evidence type="ECO:0000256" key="7">
    <source>
        <dbReference type="ARBA" id="ARBA00023204"/>
    </source>
</evidence>
<name>A0A4Y9Z9P2_9APHY</name>
<keyword evidence="5" id="KW-0067">ATP-binding</keyword>